<dbReference type="PaxDb" id="2903-EOD18271"/>
<proteinExistence type="predicted"/>
<dbReference type="Proteomes" id="UP000013827">
    <property type="component" value="Unassembled WGS sequence"/>
</dbReference>
<dbReference type="AlphaFoldDB" id="A0A0D3J436"/>
<feature type="signal peptide" evidence="1">
    <location>
        <begin position="1"/>
        <end position="19"/>
    </location>
</feature>
<evidence type="ECO:0000313" key="2">
    <source>
        <dbReference type="EnsemblProtists" id="EOD18271"/>
    </source>
</evidence>
<dbReference type="GeneID" id="19046272"/>
<reference evidence="3" key="1">
    <citation type="journal article" date="2013" name="Nature">
        <title>Pan genome of the phytoplankton Emiliania underpins its global distribution.</title>
        <authorList>
            <person name="Read B.A."/>
            <person name="Kegel J."/>
            <person name="Klute M.J."/>
            <person name="Kuo A."/>
            <person name="Lefebvre S.C."/>
            <person name="Maumus F."/>
            <person name="Mayer C."/>
            <person name="Miller J."/>
            <person name="Monier A."/>
            <person name="Salamov A."/>
            <person name="Young J."/>
            <person name="Aguilar M."/>
            <person name="Claverie J.M."/>
            <person name="Frickenhaus S."/>
            <person name="Gonzalez K."/>
            <person name="Herman E.K."/>
            <person name="Lin Y.C."/>
            <person name="Napier J."/>
            <person name="Ogata H."/>
            <person name="Sarno A.F."/>
            <person name="Shmutz J."/>
            <person name="Schroeder D."/>
            <person name="de Vargas C."/>
            <person name="Verret F."/>
            <person name="von Dassow P."/>
            <person name="Valentin K."/>
            <person name="Van de Peer Y."/>
            <person name="Wheeler G."/>
            <person name="Dacks J.B."/>
            <person name="Delwiche C.F."/>
            <person name="Dyhrman S.T."/>
            <person name="Glockner G."/>
            <person name="John U."/>
            <person name="Richards T."/>
            <person name="Worden A.Z."/>
            <person name="Zhang X."/>
            <person name="Grigoriev I.V."/>
            <person name="Allen A.E."/>
            <person name="Bidle K."/>
            <person name="Borodovsky M."/>
            <person name="Bowler C."/>
            <person name="Brownlee C."/>
            <person name="Cock J.M."/>
            <person name="Elias M."/>
            <person name="Gladyshev V.N."/>
            <person name="Groth M."/>
            <person name="Guda C."/>
            <person name="Hadaegh A."/>
            <person name="Iglesias-Rodriguez M.D."/>
            <person name="Jenkins J."/>
            <person name="Jones B.M."/>
            <person name="Lawson T."/>
            <person name="Leese F."/>
            <person name="Lindquist E."/>
            <person name="Lobanov A."/>
            <person name="Lomsadze A."/>
            <person name="Malik S.B."/>
            <person name="Marsh M.E."/>
            <person name="Mackinder L."/>
            <person name="Mock T."/>
            <person name="Mueller-Roeber B."/>
            <person name="Pagarete A."/>
            <person name="Parker M."/>
            <person name="Probert I."/>
            <person name="Quesneville H."/>
            <person name="Raines C."/>
            <person name="Rensing S.A."/>
            <person name="Riano-Pachon D.M."/>
            <person name="Richier S."/>
            <person name="Rokitta S."/>
            <person name="Shiraiwa Y."/>
            <person name="Soanes D.M."/>
            <person name="van der Giezen M."/>
            <person name="Wahlund T.M."/>
            <person name="Williams B."/>
            <person name="Wilson W."/>
            <person name="Wolfe G."/>
            <person name="Wurch L.L."/>
        </authorList>
    </citation>
    <scope>NUCLEOTIDE SEQUENCE</scope>
</reference>
<protein>
    <submittedName>
        <fullName evidence="2">Uncharacterized protein</fullName>
    </submittedName>
</protein>
<dbReference type="OMA" id="GVEAPAW"/>
<dbReference type="RefSeq" id="XP_005770700.1">
    <property type="nucleotide sequence ID" value="XM_005770643.1"/>
</dbReference>
<reference evidence="2" key="2">
    <citation type="submission" date="2024-10" db="UniProtKB">
        <authorList>
            <consortium name="EnsemblProtists"/>
        </authorList>
    </citation>
    <scope>IDENTIFICATION</scope>
</reference>
<dbReference type="EnsemblProtists" id="EOD18271">
    <property type="protein sequence ID" value="EOD18271"/>
    <property type="gene ID" value="EMIHUDRAFT_461390"/>
</dbReference>
<evidence type="ECO:0000313" key="3">
    <source>
        <dbReference type="Proteomes" id="UP000013827"/>
    </source>
</evidence>
<name>A0A0D3J436_EMIH1</name>
<keyword evidence="1" id="KW-0732">Signal</keyword>
<accession>A0A0D3J436</accession>
<feature type="chain" id="PRO_5044291319" evidence="1">
    <location>
        <begin position="20"/>
        <end position="237"/>
    </location>
</feature>
<organism evidence="2 3">
    <name type="scientific">Emiliania huxleyi (strain CCMP1516)</name>
    <dbReference type="NCBI Taxonomy" id="280463"/>
    <lineage>
        <taxon>Eukaryota</taxon>
        <taxon>Haptista</taxon>
        <taxon>Haptophyta</taxon>
        <taxon>Prymnesiophyceae</taxon>
        <taxon>Isochrysidales</taxon>
        <taxon>Noelaerhabdaceae</taxon>
        <taxon>Emiliania</taxon>
    </lineage>
</organism>
<sequence>MPDPRLPLILALLYPSTSALDALLAEGNPHDAQPAAGCCPAQALPPSTLLLEAAALSRQADTFVRVRTRKHGGASVPVFTFRQPARLSKRELPFDLALVSEIDPSGITEVPAPAAEAADSWFTDYAWSHFVVCTGEGTGAPKHLGWRFSRKASAGAAGPASFVALIVRAEQNEAADKGAVRAAAPLAAAAAVSDDVEERDGGEASPPPLPVGVEAPAWLVQMLVALTARATTPPIAS</sequence>
<dbReference type="HOGENOM" id="CLU_1172536_0_0_1"/>
<keyword evidence="3" id="KW-1185">Reference proteome</keyword>
<evidence type="ECO:0000256" key="1">
    <source>
        <dbReference type="SAM" id="SignalP"/>
    </source>
</evidence>
<dbReference type="Gene3D" id="2.170.150.20">
    <property type="entry name" value="Peptide methionine sulfoxide reductase"/>
    <property type="match status" value="1"/>
</dbReference>
<dbReference type="KEGG" id="ehx:EMIHUDRAFT_461390"/>